<feature type="compositionally biased region" description="Basic and acidic residues" evidence="3">
    <location>
        <begin position="397"/>
        <end position="407"/>
    </location>
</feature>
<dbReference type="InterPro" id="IPR032675">
    <property type="entry name" value="LRR_dom_sf"/>
</dbReference>
<dbReference type="Gene3D" id="3.80.10.10">
    <property type="entry name" value="Ribonuclease Inhibitor"/>
    <property type="match status" value="1"/>
</dbReference>
<evidence type="ECO:0000313" key="4">
    <source>
        <dbReference type="EMBL" id="KAF2800470.1"/>
    </source>
</evidence>
<dbReference type="EMBL" id="MU001747">
    <property type="protein sequence ID" value="KAF2800470.1"/>
    <property type="molecule type" value="Genomic_DNA"/>
</dbReference>
<dbReference type="InterPro" id="IPR003591">
    <property type="entry name" value="Leu-rich_rpt_typical-subtyp"/>
</dbReference>
<evidence type="ECO:0000256" key="1">
    <source>
        <dbReference type="ARBA" id="ARBA00022614"/>
    </source>
</evidence>
<dbReference type="GO" id="GO:0005737">
    <property type="term" value="C:cytoplasm"/>
    <property type="evidence" value="ECO:0007669"/>
    <property type="project" value="TreeGrafter"/>
</dbReference>
<evidence type="ECO:0000313" key="5">
    <source>
        <dbReference type="Proteomes" id="UP000799757"/>
    </source>
</evidence>
<evidence type="ECO:0008006" key="6">
    <source>
        <dbReference type="Google" id="ProtNLM"/>
    </source>
</evidence>
<feature type="region of interest" description="Disordered" evidence="3">
    <location>
        <begin position="893"/>
        <end position="944"/>
    </location>
</feature>
<feature type="region of interest" description="Disordered" evidence="3">
    <location>
        <begin position="763"/>
        <end position="805"/>
    </location>
</feature>
<evidence type="ECO:0000256" key="3">
    <source>
        <dbReference type="SAM" id="MobiDB-lite"/>
    </source>
</evidence>
<keyword evidence="1" id="KW-0433">Leucine-rich repeat</keyword>
<gene>
    <name evidence="4" type="ORF">K505DRAFT_331692</name>
</gene>
<feature type="region of interest" description="Disordered" evidence="3">
    <location>
        <begin position="453"/>
        <end position="490"/>
    </location>
</feature>
<dbReference type="SUPFAM" id="SSF52075">
    <property type="entry name" value="Outer arm dynein light chain 1"/>
    <property type="match status" value="1"/>
</dbReference>
<feature type="compositionally biased region" description="Basic and acidic residues" evidence="3">
    <location>
        <begin position="481"/>
        <end position="490"/>
    </location>
</feature>
<name>A0A6A6XVK6_9PLEO</name>
<dbReference type="OrthoDB" id="1394818at2759"/>
<feature type="region of interest" description="Disordered" evidence="3">
    <location>
        <begin position="361"/>
        <end position="407"/>
    </location>
</feature>
<organism evidence="4 5">
    <name type="scientific">Melanomma pulvis-pyrius CBS 109.77</name>
    <dbReference type="NCBI Taxonomy" id="1314802"/>
    <lineage>
        <taxon>Eukaryota</taxon>
        <taxon>Fungi</taxon>
        <taxon>Dikarya</taxon>
        <taxon>Ascomycota</taxon>
        <taxon>Pezizomycotina</taxon>
        <taxon>Dothideomycetes</taxon>
        <taxon>Pleosporomycetidae</taxon>
        <taxon>Pleosporales</taxon>
        <taxon>Melanommataceae</taxon>
        <taxon>Melanomma</taxon>
    </lineage>
</organism>
<dbReference type="AlphaFoldDB" id="A0A6A6XVK6"/>
<accession>A0A6A6XVK6</accession>
<dbReference type="PANTHER" id="PTHR48051:SF1">
    <property type="entry name" value="RAS SUPPRESSOR PROTEIN 1"/>
    <property type="match status" value="1"/>
</dbReference>
<feature type="region of interest" description="Disordered" evidence="3">
    <location>
        <begin position="202"/>
        <end position="224"/>
    </location>
</feature>
<keyword evidence="2" id="KW-0677">Repeat</keyword>
<feature type="compositionally biased region" description="Polar residues" evidence="3">
    <location>
        <begin position="459"/>
        <end position="480"/>
    </location>
</feature>
<dbReference type="InterPro" id="IPR001611">
    <property type="entry name" value="Leu-rich_rpt"/>
</dbReference>
<keyword evidence="5" id="KW-1185">Reference proteome</keyword>
<dbReference type="Proteomes" id="UP000799757">
    <property type="component" value="Unassembled WGS sequence"/>
</dbReference>
<evidence type="ECO:0000256" key="2">
    <source>
        <dbReference type="ARBA" id="ARBA00022737"/>
    </source>
</evidence>
<dbReference type="PROSITE" id="PS51450">
    <property type="entry name" value="LRR"/>
    <property type="match status" value="1"/>
</dbReference>
<dbReference type="PANTHER" id="PTHR48051">
    <property type="match status" value="1"/>
</dbReference>
<feature type="region of interest" description="Disordered" evidence="3">
    <location>
        <begin position="820"/>
        <end position="872"/>
    </location>
</feature>
<reference evidence="4" key="1">
    <citation type="journal article" date="2020" name="Stud. Mycol.">
        <title>101 Dothideomycetes genomes: a test case for predicting lifestyles and emergence of pathogens.</title>
        <authorList>
            <person name="Haridas S."/>
            <person name="Albert R."/>
            <person name="Binder M."/>
            <person name="Bloem J."/>
            <person name="Labutti K."/>
            <person name="Salamov A."/>
            <person name="Andreopoulos B."/>
            <person name="Baker S."/>
            <person name="Barry K."/>
            <person name="Bills G."/>
            <person name="Bluhm B."/>
            <person name="Cannon C."/>
            <person name="Castanera R."/>
            <person name="Culley D."/>
            <person name="Daum C."/>
            <person name="Ezra D."/>
            <person name="Gonzalez J."/>
            <person name="Henrissat B."/>
            <person name="Kuo A."/>
            <person name="Liang C."/>
            <person name="Lipzen A."/>
            <person name="Lutzoni F."/>
            <person name="Magnuson J."/>
            <person name="Mondo S."/>
            <person name="Nolan M."/>
            <person name="Ohm R."/>
            <person name="Pangilinan J."/>
            <person name="Park H.-J."/>
            <person name="Ramirez L."/>
            <person name="Alfaro M."/>
            <person name="Sun H."/>
            <person name="Tritt A."/>
            <person name="Yoshinaga Y."/>
            <person name="Zwiers L.-H."/>
            <person name="Turgeon B."/>
            <person name="Goodwin S."/>
            <person name="Spatafora J."/>
            <person name="Crous P."/>
            <person name="Grigoriev I."/>
        </authorList>
    </citation>
    <scope>NUCLEOTIDE SEQUENCE</scope>
    <source>
        <strain evidence="4">CBS 109.77</strain>
    </source>
</reference>
<feature type="compositionally biased region" description="Low complexity" evidence="3">
    <location>
        <begin position="895"/>
        <end position="906"/>
    </location>
</feature>
<dbReference type="SMART" id="SM00369">
    <property type="entry name" value="LRR_TYP"/>
    <property type="match status" value="4"/>
</dbReference>
<protein>
    <recommendedName>
        <fullName evidence="6">L domain-like protein</fullName>
    </recommendedName>
</protein>
<feature type="compositionally biased region" description="Polar residues" evidence="3">
    <location>
        <begin position="767"/>
        <end position="787"/>
    </location>
</feature>
<dbReference type="Pfam" id="PF13855">
    <property type="entry name" value="LRR_8"/>
    <property type="match status" value="1"/>
</dbReference>
<dbReference type="InterPro" id="IPR050216">
    <property type="entry name" value="LRR_domain-containing"/>
</dbReference>
<sequence>MAELAASIIGIVSAGTKVTLVLSQLAAEVGSAGKEARMIGSEIRAFCSVVKTLGETLEKVQESPYYAHCAEMIKDMTDASLEMFTEILNAADAMKGMVKGKDGKDGKFGFVGRVQWAVFQKPKILVLRAAIEAYKSNLALMLGTLNTAERVGRRMSMINTQEVIAEDKQDRSVLESLQLEHQASLIELEEAEREFNENPIETANETDPLELSHSNNDLHGKSEEERLGLVRTPADAISWTEGLVDSAREEIQSIRSSLSRTSTFDTGVVQEQVARYSQRLSFLMSEDQHSISQRWSIVLSPSYEDNTYSPTTLTSGTSKTPNLALPKIQVPPVPLVPNSPETPMSSQKVWPPVNIARPETASKKIYPPVDIKPRRRPRKKNPPSTDIELPTFPINYKNRDPPIRNNKETSALSDPFYLDAFNLLMMRSLEDRKIILDALMKGVYGTKESNPNFLHEGTYGTTTSRPSPGGSVDSTNQATERTNKPPTEYESRIEEYKKKLEEIRGTPQWHQALEIYTSVKRQMQAKMKEAENAGETAPLIAIDLNNLAIEYLPDLLVEILRSNLETLSISRNLLTELPENIAACYQLRSLDLRSNKFTTIPHAVLQLPSLVSLDMSSNLLQAIPGTICKLESLTTFSVEGNQIQGLPFALGMMPNLQKFNWKDNPVIFPPKKDLDELWVSSKFRTPYSTIRDLRTYNLKTYLRAYPAKISENDARAILGLLPPSLETISAELPVFSPDATPAPPALTLDTDFSSPEEIQKFKREFPSSVSSRTSPLATRSVKTSSPSRRPALSTPPSQNASPARPAVTVETFFSTKELQSLRDGFSPESPYAKALRYSPPASRSTKTPRSGSRSPSHRPSKSTSSSQDAVPAQPALTIDKFFSTPELQALSDLVSPASPTSKSTPPRLQTSDFLEPPNSSSTYSSHRRSQSHNMPSTKPMDPTLLSAFARASRRHSNVDGAAFQGVPSVEPRTGDVLDDWKRYWS</sequence>
<proteinExistence type="predicted"/>